<dbReference type="NCBIfam" id="TIGR01992">
    <property type="entry name" value="PTS-IIBC-Tre"/>
    <property type="match status" value="1"/>
</dbReference>
<dbReference type="NCBIfam" id="TIGR00826">
    <property type="entry name" value="EIIB_glc"/>
    <property type="match status" value="1"/>
</dbReference>
<evidence type="ECO:0000256" key="9">
    <source>
        <dbReference type="ARBA" id="ARBA00022989"/>
    </source>
</evidence>
<dbReference type="GO" id="GO:0015574">
    <property type="term" value="F:trehalose transmembrane transporter activity"/>
    <property type="evidence" value="ECO:0007669"/>
    <property type="project" value="InterPro"/>
</dbReference>
<dbReference type="SUPFAM" id="SSF55604">
    <property type="entry name" value="Glucose permease domain IIB"/>
    <property type="match status" value="1"/>
</dbReference>
<evidence type="ECO:0000256" key="4">
    <source>
        <dbReference type="ARBA" id="ARBA00022597"/>
    </source>
</evidence>
<keyword evidence="2" id="KW-0813">Transport</keyword>
<dbReference type="PROSITE" id="PS51098">
    <property type="entry name" value="PTS_EIIB_TYPE_1"/>
    <property type="match status" value="1"/>
</dbReference>
<dbReference type="Pfam" id="PF00367">
    <property type="entry name" value="PTS_EIIB"/>
    <property type="match status" value="1"/>
</dbReference>
<evidence type="ECO:0000256" key="12">
    <source>
        <dbReference type="SAM" id="Phobius"/>
    </source>
</evidence>
<evidence type="ECO:0000256" key="7">
    <source>
        <dbReference type="ARBA" id="ARBA00022692"/>
    </source>
</evidence>
<dbReference type="CDD" id="cd00212">
    <property type="entry name" value="PTS_IIB_glc"/>
    <property type="match status" value="1"/>
</dbReference>
<evidence type="ECO:0000259" key="13">
    <source>
        <dbReference type="PROSITE" id="PS51098"/>
    </source>
</evidence>
<dbReference type="InterPro" id="IPR001996">
    <property type="entry name" value="PTS_IIB_1"/>
</dbReference>
<evidence type="ECO:0000259" key="14">
    <source>
        <dbReference type="PROSITE" id="PS51103"/>
    </source>
</evidence>
<evidence type="ECO:0000313" key="16">
    <source>
        <dbReference type="Proteomes" id="UP000306912"/>
    </source>
</evidence>
<evidence type="ECO:0000256" key="3">
    <source>
        <dbReference type="ARBA" id="ARBA00022475"/>
    </source>
</evidence>
<keyword evidence="5 15" id="KW-0808">Transferase</keyword>
<dbReference type="GO" id="GO:0005886">
    <property type="term" value="C:plasma membrane"/>
    <property type="evidence" value="ECO:0007669"/>
    <property type="project" value="UniProtKB-SubCell"/>
</dbReference>
<dbReference type="PANTHER" id="PTHR30175">
    <property type="entry name" value="PHOSPHOTRANSFERASE SYSTEM TRANSPORT PROTEIN"/>
    <property type="match status" value="1"/>
</dbReference>
<evidence type="ECO:0000313" key="15">
    <source>
        <dbReference type="EMBL" id="TLG73007.1"/>
    </source>
</evidence>
<evidence type="ECO:0000256" key="1">
    <source>
        <dbReference type="ARBA" id="ARBA00004651"/>
    </source>
</evidence>
<feature type="transmembrane region" description="Helical" evidence="12">
    <location>
        <begin position="291"/>
        <end position="311"/>
    </location>
</feature>
<keyword evidence="6" id="KW-0598">Phosphotransferase system</keyword>
<evidence type="ECO:0000256" key="5">
    <source>
        <dbReference type="ARBA" id="ARBA00022679"/>
    </source>
</evidence>
<keyword evidence="3" id="KW-1003">Cell membrane</keyword>
<dbReference type="InterPro" id="IPR013013">
    <property type="entry name" value="PTS_EIIC_1"/>
</dbReference>
<feature type="transmembrane region" description="Helical" evidence="12">
    <location>
        <begin position="186"/>
        <end position="208"/>
    </location>
</feature>
<dbReference type="InterPro" id="IPR003352">
    <property type="entry name" value="PTS_EIIC"/>
</dbReference>
<dbReference type="EMBL" id="VBWP01000006">
    <property type="protein sequence ID" value="TLG73007.1"/>
    <property type="molecule type" value="Genomic_DNA"/>
</dbReference>
<dbReference type="AlphaFoldDB" id="A0A5R8QAX9"/>
<dbReference type="GO" id="GO:0016301">
    <property type="term" value="F:kinase activity"/>
    <property type="evidence" value="ECO:0007669"/>
    <property type="project" value="UniProtKB-KW"/>
</dbReference>
<feature type="transmembrane region" description="Helical" evidence="12">
    <location>
        <begin position="112"/>
        <end position="133"/>
    </location>
</feature>
<feature type="active site" description="Phosphocysteine intermediate; for EIIB activity" evidence="11">
    <location>
        <position position="27"/>
    </location>
</feature>
<dbReference type="Pfam" id="PF02378">
    <property type="entry name" value="PTS_EIIC"/>
    <property type="match status" value="1"/>
</dbReference>
<dbReference type="OrthoDB" id="9769191at2"/>
<dbReference type="InterPro" id="IPR036878">
    <property type="entry name" value="Glu_permease_IIB"/>
</dbReference>
<dbReference type="RefSeq" id="WP_138191233.1">
    <property type="nucleotide sequence ID" value="NZ_VBWP01000006.1"/>
</dbReference>
<feature type="domain" description="PTS EIIB type-1" evidence="13">
    <location>
        <begin position="5"/>
        <end position="87"/>
    </location>
</feature>
<evidence type="ECO:0000256" key="6">
    <source>
        <dbReference type="ARBA" id="ARBA00022683"/>
    </source>
</evidence>
<protein>
    <submittedName>
        <fullName evidence="15">PTS trehalose transporter subunit IIBC</fullName>
        <ecNumber evidence="15">2.7.1.201</ecNumber>
    </submittedName>
</protein>
<keyword evidence="4" id="KW-0762">Sugar transport</keyword>
<dbReference type="GO" id="GO:0008982">
    <property type="term" value="F:protein-N(PI)-phosphohistidine-sugar phosphotransferase activity"/>
    <property type="evidence" value="ECO:0007669"/>
    <property type="project" value="InterPro"/>
</dbReference>
<comment type="caution">
    <text evidence="15">The sequence shown here is derived from an EMBL/GenBank/DDBJ whole genome shotgun (WGS) entry which is preliminary data.</text>
</comment>
<gene>
    <name evidence="15" type="primary">treB</name>
    <name evidence="15" type="ORF">FEZ08_08150</name>
</gene>
<dbReference type="PROSITE" id="PS51103">
    <property type="entry name" value="PTS_EIIC_TYPE_1"/>
    <property type="match status" value="1"/>
</dbReference>
<keyword evidence="9 12" id="KW-1133">Transmembrane helix</keyword>
<evidence type="ECO:0000256" key="10">
    <source>
        <dbReference type="ARBA" id="ARBA00023136"/>
    </source>
</evidence>
<keyword evidence="16" id="KW-1185">Reference proteome</keyword>
<dbReference type="InterPro" id="IPR050558">
    <property type="entry name" value="PTS_Sugar-Specific_Components"/>
</dbReference>
<dbReference type="EC" id="2.7.1.201" evidence="15"/>
<dbReference type="FunCoup" id="A0A5R8QAX9">
    <property type="interactions" value="49"/>
</dbReference>
<keyword evidence="10 12" id="KW-0472">Membrane</keyword>
<organism evidence="15 16">
    <name type="scientific">Culicoidibacter larvae</name>
    <dbReference type="NCBI Taxonomy" id="2579976"/>
    <lineage>
        <taxon>Bacteria</taxon>
        <taxon>Bacillati</taxon>
        <taxon>Bacillota</taxon>
        <taxon>Culicoidibacteria</taxon>
        <taxon>Culicoidibacterales</taxon>
        <taxon>Culicoidibacteraceae</taxon>
        <taxon>Culicoidibacter</taxon>
    </lineage>
</organism>
<keyword evidence="7 12" id="KW-0812">Transmembrane</keyword>
<feature type="transmembrane region" description="Helical" evidence="12">
    <location>
        <begin position="342"/>
        <end position="365"/>
    </location>
</feature>
<evidence type="ECO:0000256" key="2">
    <source>
        <dbReference type="ARBA" id="ARBA00022448"/>
    </source>
</evidence>
<dbReference type="FunFam" id="3.30.1360.60:FF:000001">
    <property type="entry name" value="PTS system glucose-specific IIBC component PtsG"/>
    <property type="match status" value="1"/>
</dbReference>
<evidence type="ECO:0000256" key="11">
    <source>
        <dbReference type="PROSITE-ProRule" id="PRU00421"/>
    </source>
</evidence>
<feature type="transmembrane region" description="Helical" evidence="12">
    <location>
        <begin position="399"/>
        <end position="420"/>
    </location>
</feature>
<feature type="domain" description="PTS EIIC type-1" evidence="14">
    <location>
        <begin position="107"/>
        <end position="474"/>
    </location>
</feature>
<evidence type="ECO:0000256" key="8">
    <source>
        <dbReference type="ARBA" id="ARBA00022777"/>
    </source>
</evidence>
<dbReference type="GO" id="GO:0090589">
    <property type="term" value="F:protein-phosphocysteine-trehalose phosphotransferase system transporter activity"/>
    <property type="evidence" value="ECO:0007669"/>
    <property type="project" value="TreeGrafter"/>
</dbReference>
<feature type="transmembrane region" description="Helical" evidence="12">
    <location>
        <begin position="153"/>
        <end position="174"/>
    </location>
</feature>
<dbReference type="InParanoid" id="A0A5R8QAX9"/>
<comment type="subcellular location">
    <subcellularLocation>
        <location evidence="1">Cell membrane</location>
        <topology evidence="1">Multi-pass membrane protein</topology>
    </subcellularLocation>
</comment>
<name>A0A5R8QAX9_9FIRM</name>
<proteinExistence type="predicted"/>
<keyword evidence="8" id="KW-0418">Kinase</keyword>
<sequence length="485" mass="52147">MGKYTEQAKSLLEYVGGKDNIVSLTHCVTRLRFVLKDESKADITKIEALDDVKGTFTSAGQFQVIIGNAVADFYKDFAAVSGIEKVSKEEVKQDALQHQNILQRLIANLAEIFVPIIPVLLAGGLILGLRNILESIAIVDGLTLVQMYPWVDALNSFLWVPGEAIFHFLPVAICWSTVKKFGGTPVLGITLGIMLVSPQLLNAYGYAAANAAGEVPVWDFGLFVIQKVGYQAQVLPALLGGIVLAKMETFLSKYIHDALKMVIIPITVLLVTLVLSYTIIGPVSREIGNAIAFAFEWLLTGPFSFIGAIIFGLAYAPLVITGLHHTFIAVDLQLIANLGGTMIWPMIALSNIAQGAAAFACYFLYKDAKTRSVTTSSTISAWLGVTEPAMYGVNLKFRYPFYAAIIGSACAAVVSIVTGVMANGIGVGGLPGILSIQPQYWLPFAIAMVVAIAVPMVLTFVFHKMAVQKAGGKEIITAEETDFGM</sequence>
<accession>A0A5R8QAX9</accession>
<dbReference type="InterPro" id="IPR011296">
    <property type="entry name" value="PTS_IIBC_treh"/>
</dbReference>
<reference evidence="15 16" key="1">
    <citation type="submission" date="2019-05" db="EMBL/GenBank/DDBJ databases">
        <title>Culicoidintestinum kansasii gen. nov., sp. nov. from the gastrointestinal tract of the biting midge, Culicoides sonorensis.</title>
        <authorList>
            <person name="Neupane S."/>
            <person name="Ghosh A."/>
            <person name="Gunther S."/>
            <person name="Martin K."/>
            <person name="Zurek L."/>
        </authorList>
    </citation>
    <scope>NUCLEOTIDE SEQUENCE [LARGE SCALE GENOMIC DNA]</scope>
    <source>
        <strain evidence="15 16">CS-1</strain>
    </source>
</reference>
<dbReference type="Gene3D" id="3.30.1360.60">
    <property type="entry name" value="Glucose permease domain IIB"/>
    <property type="match status" value="1"/>
</dbReference>
<dbReference type="PROSITE" id="PS01035">
    <property type="entry name" value="PTS_EIIB_TYPE_1_CYS"/>
    <property type="match status" value="1"/>
</dbReference>
<dbReference type="PANTHER" id="PTHR30175:SF4">
    <property type="entry name" value="PTS SYSTEM TREHALOSE-SPECIFIC EIIBC COMPONENT"/>
    <property type="match status" value="1"/>
</dbReference>
<feature type="transmembrane region" description="Helical" evidence="12">
    <location>
        <begin position="440"/>
        <end position="462"/>
    </location>
</feature>
<feature type="transmembrane region" description="Helical" evidence="12">
    <location>
        <begin position="258"/>
        <end position="279"/>
    </location>
</feature>
<dbReference type="NCBIfam" id="NF008236">
    <property type="entry name" value="PRK11007.1"/>
    <property type="match status" value="1"/>
</dbReference>
<dbReference type="Proteomes" id="UP000306912">
    <property type="component" value="Unassembled WGS sequence"/>
</dbReference>
<dbReference type="InterPro" id="IPR018113">
    <property type="entry name" value="PTrfase_EIIB_Cys"/>
</dbReference>
<dbReference type="GO" id="GO:0009401">
    <property type="term" value="P:phosphoenolpyruvate-dependent sugar phosphotransferase system"/>
    <property type="evidence" value="ECO:0007669"/>
    <property type="project" value="UniProtKB-KW"/>
</dbReference>